<dbReference type="Pfam" id="PF00196">
    <property type="entry name" value="GerE"/>
    <property type="match status" value="1"/>
</dbReference>
<dbReference type="SMART" id="SM00421">
    <property type="entry name" value="HTH_LUXR"/>
    <property type="match status" value="1"/>
</dbReference>
<dbReference type="InterPro" id="IPR016032">
    <property type="entry name" value="Sig_transdc_resp-reg_C-effctor"/>
</dbReference>
<dbReference type="PANTHER" id="PTHR45228">
    <property type="entry name" value="CYCLIC DI-GMP PHOSPHODIESTERASE TM_0186-RELATED"/>
    <property type="match status" value="1"/>
</dbReference>
<evidence type="ECO:0000259" key="1">
    <source>
        <dbReference type="PROSITE" id="PS50043"/>
    </source>
</evidence>
<dbReference type="PROSITE" id="PS00622">
    <property type="entry name" value="HTH_LUXR_1"/>
    <property type="match status" value="1"/>
</dbReference>
<dbReference type="SUPFAM" id="SSF46894">
    <property type="entry name" value="C-terminal effector domain of the bipartite response regulators"/>
    <property type="match status" value="1"/>
</dbReference>
<dbReference type="Pfam" id="PF13487">
    <property type="entry name" value="HD_5"/>
    <property type="match status" value="2"/>
</dbReference>
<dbReference type="Proteomes" id="UP001500731">
    <property type="component" value="Unassembled WGS sequence"/>
</dbReference>
<reference evidence="4" key="1">
    <citation type="journal article" date="2019" name="Int. J. Syst. Evol. Microbiol.">
        <title>The Global Catalogue of Microorganisms (GCM) 10K type strain sequencing project: providing services to taxonomists for standard genome sequencing and annotation.</title>
        <authorList>
            <consortium name="The Broad Institute Genomics Platform"/>
            <consortium name="The Broad Institute Genome Sequencing Center for Infectious Disease"/>
            <person name="Wu L."/>
            <person name="Ma J."/>
        </authorList>
    </citation>
    <scope>NUCLEOTIDE SEQUENCE [LARGE SCALE GENOMIC DNA]</scope>
    <source>
        <strain evidence="4">JCM 17839</strain>
    </source>
</reference>
<name>A0ABP8P0F1_9MICO</name>
<dbReference type="InterPro" id="IPR052020">
    <property type="entry name" value="Cyclic_di-GMP/3'3'-cGAMP_PDE"/>
</dbReference>
<dbReference type="InterPro" id="IPR003607">
    <property type="entry name" value="HD/PDEase_dom"/>
</dbReference>
<dbReference type="PROSITE" id="PS50043">
    <property type="entry name" value="HTH_LUXR_2"/>
    <property type="match status" value="1"/>
</dbReference>
<dbReference type="Gene3D" id="1.10.10.10">
    <property type="entry name" value="Winged helix-like DNA-binding domain superfamily/Winged helix DNA-binding domain"/>
    <property type="match status" value="1"/>
</dbReference>
<dbReference type="Gene3D" id="1.10.3210.10">
    <property type="entry name" value="Hypothetical protein af1432"/>
    <property type="match status" value="2"/>
</dbReference>
<dbReference type="EMBL" id="BAABGP010000003">
    <property type="protein sequence ID" value="GAA4478536.1"/>
    <property type="molecule type" value="Genomic_DNA"/>
</dbReference>
<dbReference type="PROSITE" id="PS51832">
    <property type="entry name" value="HD_GYP"/>
    <property type="match status" value="2"/>
</dbReference>
<keyword evidence="4" id="KW-1185">Reference proteome</keyword>
<gene>
    <name evidence="3" type="ORF">GCM10023171_02770</name>
</gene>
<proteinExistence type="predicted"/>
<feature type="domain" description="HD-GYP" evidence="2">
    <location>
        <begin position="270"/>
        <end position="466"/>
    </location>
</feature>
<evidence type="ECO:0000313" key="3">
    <source>
        <dbReference type="EMBL" id="GAA4478536.1"/>
    </source>
</evidence>
<sequence length="535" mass="56367">MPLALQERIADNGHVGATTGAPTRGEMLAAVSVAIDLGLGQPAEHMMRAAILADRLAARLGLSDEQRGAAYQTTLLMWIGCTADSQEYARWFGDDIAVRSASYLVDWSGLPFLRFLVQHVAQGRPLTERATTLAALLRDSRGNLGALMHSHCLSAALLAERLGLSRAACEAVPAAFERYDGRGLPRGLAGDAIPIAMRIAQLADTAEVHDRLGGTDAAIQMAGARRGGQFDPVIVDAFVADGAALLDIPHGSAAWAAALDCAPDRDEVLQGEALDDAVAAIGDFADLKCPFLLGHSRGVADIVGAAALAVGVPADGVTALRRAAHLHDIGRLGVSNLVWSKTGELDDDDWERVRMHPYLGGRVLSRIPGLATEAALVRVHHEHVDGSGYPAGAPGTSLGRSDRLLAAAVAYQAAREPRPYRAAFDPDEAIARLHRRVAAGHLDGEAVAAIEATTDAAARARIPRSILPAGLTPREAEILTLVAQGRSNREIAAALSLSEKTVRNHVEHTYIKIGVVNRVGASLFAIDHGFVGRTA</sequence>
<dbReference type="PANTHER" id="PTHR45228:SF5">
    <property type="entry name" value="CYCLIC DI-GMP PHOSPHODIESTERASE VC_1348-RELATED"/>
    <property type="match status" value="1"/>
</dbReference>
<protein>
    <submittedName>
        <fullName evidence="3">HD domain-containing protein</fullName>
    </submittedName>
</protein>
<dbReference type="CDD" id="cd06170">
    <property type="entry name" value="LuxR_C_like"/>
    <property type="match status" value="1"/>
</dbReference>
<dbReference type="SUPFAM" id="SSF109604">
    <property type="entry name" value="HD-domain/PDEase-like"/>
    <property type="match status" value="2"/>
</dbReference>
<dbReference type="PRINTS" id="PR00038">
    <property type="entry name" value="HTHLUXR"/>
</dbReference>
<dbReference type="CDD" id="cd00077">
    <property type="entry name" value="HDc"/>
    <property type="match status" value="1"/>
</dbReference>
<feature type="domain" description="HD-GYP" evidence="2">
    <location>
        <begin position="20"/>
        <end position="254"/>
    </location>
</feature>
<evidence type="ECO:0000259" key="2">
    <source>
        <dbReference type="PROSITE" id="PS51832"/>
    </source>
</evidence>
<dbReference type="InterPro" id="IPR037522">
    <property type="entry name" value="HD_GYP_dom"/>
</dbReference>
<evidence type="ECO:0000313" key="4">
    <source>
        <dbReference type="Proteomes" id="UP001500731"/>
    </source>
</evidence>
<organism evidence="3 4">
    <name type="scientific">Microbacterium panaciterrae</name>
    <dbReference type="NCBI Taxonomy" id="985759"/>
    <lineage>
        <taxon>Bacteria</taxon>
        <taxon>Bacillati</taxon>
        <taxon>Actinomycetota</taxon>
        <taxon>Actinomycetes</taxon>
        <taxon>Micrococcales</taxon>
        <taxon>Microbacteriaceae</taxon>
        <taxon>Microbacterium</taxon>
    </lineage>
</organism>
<accession>A0ABP8P0F1</accession>
<feature type="domain" description="HTH luxR-type" evidence="1">
    <location>
        <begin position="464"/>
        <end position="529"/>
    </location>
</feature>
<comment type="caution">
    <text evidence="3">The sequence shown here is derived from an EMBL/GenBank/DDBJ whole genome shotgun (WGS) entry which is preliminary data.</text>
</comment>
<dbReference type="InterPro" id="IPR000792">
    <property type="entry name" value="Tscrpt_reg_LuxR_C"/>
</dbReference>
<dbReference type="InterPro" id="IPR036388">
    <property type="entry name" value="WH-like_DNA-bd_sf"/>
</dbReference>